<dbReference type="RefSeq" id="XP_022456584.1">
    <property type="nucleotide sequence ID" value="XM_022605080.1"/>
</dbReference>
<dbReference type="PROSITE" id="PS00107">
    <property type="entry name" value="PROTEIN_KINASE_ATP"/>
    <property type="match status" value="1"/>
</dbReference>
<reference evidence="11" key="2">
    <citation type="submission" date="2014-02" db="EMBL/GenBank/DDBJ databases">
        <title>Complete DNA sequence of /Kuraishia capsulata/ illustrates novel genomic features among budding yeasts (/Saccharomycotina/).</title>
        <authorList>
            <person name="Morales L."/>
            <person name="Noel B."/>
            <person name="Porcel B."/>
            <person name="Marcet-Houben M."/>
            <person name="Hullo M-F."/>
            <person name="Sacerdot C."/>
            <person name="Tekaia F."/>
            <person name="Leh-Louis V."/>
            <person name="Despons L."/>
            <person name="Khanna V."/>
            <person name="Aury J-M."/>
            <person name="Barbe V."/>
            <person name="Couloux A."/>
            <person name="Labadie K."/>
            <person name="Pelletier E."/>
            <person name="Souciet J-L."/>
            <person name="Boekhout T."/>
            <person name="Gabaldon T."/>
            <person name="Wincker P."/>
            <person name="Dujon B."/>
        </authorList>
    </citation>
    <scope>NUCLEOTIDE SEQUENCE</scope>
    <source>
        <strain evidence="11">CBS 1993</strain>
    </source>
</reference>
<dbReference type="PROSITE" id="PS00108">
    <property type="entry name" value="PROTEIN_KINASE_ST"/>
    <property type="match status" value="1"/>
</dbReference>
<accession>W6MJF9</accession>
<dbReference type="SMART" id="SM00220">
    <property type="entry name" value="S_TKc"/>
    <property type="match status" value="1"/>
</dbReference>
<dbReference type="OrthoDB" id="539158at2759"/>
<reference evidence="11" key="1">
    <citation type="submission" date="2013-12" db="EMBL/GenBank/DDBJ databases">
        <authorList>
            <person name="Genoscope - CEA"/>
        </authorList>
    </citation>
    <scope>NUCLEOTIDE SEQUENCE</scope>
    <source>
        <strain evidence="11">CBS 1993</strain>
    </source>
</reference>
<dbReference type="GeneID" id="34517972"/>
<name>W6MJF9_9ASCO</name>
<dbReference type="Proteomes" id="UP000019384">
    <property type="component" value="Unassembled WGS sequence"/>
</dbReference>
<feature type="binding site" evidence="9">
    <location>
        <position position="55"/>
    </location>
    <ligand>
        <name>ATP</name>
        <dbReference type="ChEBI" id="CHEBI:30616"/>
    </ligand>
</feature>
<dbReference type="GO" id="GO:0005634">
    <property type="term" value="C:nucleus"/>
    <property type="evidence" value="ECO:0007669"/>
    <property type="project" value="EnsemblFungi"/>
</dbReference>
<dbReference type="HOGENOM" id="CLU_000288_59_8_1"/>
<keyword evidence="6 9" id="KW-0067">ATP-binding</keyword>
<dbReference type="Pfam" id="PF00069">
    <property type="entry name" value="Pkinase"/>
    <property type="match status" value="1"/>
</dbReference>
<dbReference type="GO" id="GO:0031297">
    <property type="term" value="P:replication fork processing"/>
    <property type="evidence" value="ECO:0007669"/>
    <property type="project" value="EnsemblFungi"/>
</dbReference>
<feature type="domain" description="Protein kinase" evidence="10">
    <location>
        <begin position="19"/>
        <end position="280"/>
    </location>
</feature>
<dbReference type="EC" id="2.7.11.1" evidence="1"/>
<evidence type="ECO:0000256" key="7">
    <source>
        <dbReference type="ARBA" id="ARBA00047899"/>
    </source>
</evidence>
<gene>
    <name evidence="11" type="ORF">KUCA_T00000533001</name>
</gene>
<dbReference type="InterPro" id="IPR000719">
    <property type="entry name" value="Prot_kinase_dom"/>
</dbReference>
<dbReference type="STRING" id="1382522.W6MJF9"/>
<evidence type="ECO:0000256" key="6">
    <source>
        <dbReference type="ARBA" id="ARBA00022840"/>
    </source>
</evidence>
<evidence type="ECO:0000259" key="10">
    <source>
        <dbReference type="PROSITE" id="PS50011"/>
    </source>
</evidence>
<dbReference type="InterPro" id="IPR008271">
    <property type="entry name" value="Ser/Thr_kinase_AS"/>
</dbReference>
<dbReference type="InterPro" id="IPR017441">
    <property type="entry name" value="Protein_kinase_ATP_BS"/>
</dbReference>
<dbReference type="GO" id="GO:0005737">
    <property type="term" value="C:cytoplasm"/>
    <property type="evidence" value="ECO:0007669"/>
    <property type="project" value="TreeGrafter"/>
</dbReference>
<keyword evidence="5" id="KW-0418">Kinase</keyword>
<protein>
    <recommendedName>
        <fullName evidence="1">non-specific serine/threonine protein kinase</fullName>
        <ecNumber evidence="1">2.7.11.1</ecNumber>
    </recommendedName>
</protein>
<comment type="catalytic activity">
    <reaction evidence="7">
        <text>L-threonyl-[protein] + ATP = O-phospho-L-threonyl-[protein] + ADP + H(+)</text>
        <dbReference type="Rhea" id="RHEA:46608"/>
        <dbReference type="Rhea" id="RHEA-COMP:11060"/>
        <dbReference type="Rhea" id="RHEA-COMP:11605"/>
        <dbReference type="ChEBI" id="CHEBI:15378"/>
        <dbReference type="ChEBI" id="CHEBI:30013"/>
        <dbReference type="ChEBI" id="CHEBI:30616"/>
        <dbReference type="ChEBI" id="CHEBI:61977"/>
        <dbReference type="ChEBI" id="CHEBI:456216"/>
        <dbReference type="EC" id="2.7.11.1"/>
    </reaction>
</comment>
<dbReference type="FunFam" id="1.10.510.10:FF:000571">
    <property type="entry name" value="Maternal embryonic leucine zipper kinase"/>
    <property type="match status" value="1"/>
</dbReference>
<dbReference type="InterPro" id="IPR011009">
    <property type="entry name" value="Kinase-like_dom_sf"/>
</dbReference>
<evidence type="ECO:0000256" key="2">
    <source>
        <dbReference type="ARBA" id="ARBA00022527"/>
    </source>
</evidence>
<comment type="catalytic activity">
    <reaction evidence="8">
        <text>L-seryl-[protein] + ATP = O-phospho-L-seryl-[protein] + ADP + H(+)</text>
        <dbReference type="Rhea" id="RHEA:17989"/>
        <dbReference type="Rhea" id="RHEA-COMP:9863"/>
        <dbReference type="Rhea" id="RHEA-COMP:11604"/>
        <dbReference type="ChEBI" id="CHEBI:15378"/>
        <dbReference type="ChEBI" id="CHEBI:29999"/>
        <dbReference type="ChEBI" id="CHEBI:30616"/>
        <dbReference type="ChEBI" id="CHEBI:83421"/>
        <dbReference type="ChEBI" id="CHEBI:456216"/>
        <dbReference type="EC" id="2.7.11.1"/>
    </reaction>
</comment>
<dbReference type="GO" id="GO:0030447">
    <property type="term" value="P:filamentous growth"/>
    <property type="evidence" value="ECO:0007669"/>
    <property type="project" value="UniProtKB-ARBA"/>
</dbReference>
<evidence type="ECO:0000256" key="5">
    <source>
        <dbReference type="ARBA" id="ARBA00022777"/>
    </source>
</evidence>
<dbReference type="PROSITE" id="PS50011">
    <property type="entry name" value="PROTEIN_KINASE_DOM"/>
    <property type="match status" value="1"/>
</dbReference>
<dbReference type="GO" id="GO:0004674">
    <property type="term" value="F:protein serine/threonine kinase activity"/>
    <property type="evidence" value="ECO:0007669"/>
    <property type="project" value="UniProtKB-KW"/>
</dbReference>
<dbReference type="PANTHER" id="PTHR43895">
    <property type="entry name" value="CALCIUM/CALMODULIN-DEPENDENT PROTEIN KINASE KINASE-RELATED"/>
    <property type="match status" value="1"/>
</dbReference>
<evidence type="ECO:0000256" key="8">
    <source>
        <dbReference type="ARBA" id="ARBA00048679"/>
    </source>
</evidence>
<proteinExistence type="predicted"/>
<organism evidence="11 12">
    <name type="scientific">Kuraishia capsulata CBS 1993</name>
    <dbReference type="NCBI Taxonomy" id="1382522"/>
    <lineage>
        <taxon>Eukaryota</taxon>
        <taxon>Fungi</taxon>
        <taxon>Dikarya</taxon>
        <taxon>Ascomycota</taxon>
        <taxon>Saccharomycotina</taxon>
        <taxon>Pichiomycetes</taxon>
        <taxon>Pichiales</taxon>
        <taxon>Pichiaceae</taxon>
        <taxon>Kuraishia</taxon>
    </lineage>
</organism>
<keyword evidence="2" id="KW-0723">Serine/threonine-protein kinase</keyword>
<evidence type="ECO:0000313" key="12">
    <source>
        <dbReference type="Proteomes" id="UP000019384"/>
    </source>
</evidence>
<dbReference type="PANTHER" id="PTHR43895:SF32">
    <property type="entry name" value="SERINE_THREONINE-PROTEIN KINASE CHK1"/>
    <property type="match status" value="1"/>
</dbReference>
<dbReference type="EMBL" id="HG793125">
    <property type="protein sequence ID" value="CDK24567.1"/>
    <property type="molecule type" value="Genomic_DNA"/>
</dbReference>
<dbReference type="GO" id="GO:0005524">
    <property type="term" value="F:ATP binding"/>
    <property type="evidence" value="ECO:0007669"/>
    <property type="project" value="UniProtKB-UniRule"/>
</dbReference>
<evidence type="ECO:0000256" key="3">
    <source>
        <dbReference type="ARBA" id="ARBA00022679"/>
    </source>
</evidence>
<dbReference type="GO" id="GO:0007095">
    <property type="term" value="P:mitotic G2 DNA damage checkpoint signaling"/>
    <property type="evidence" value="ECO:0007669"/>
    <property type="project" value="TreeGrafter"/>
</dbReference>
<evidence type="ECO:0000256" key="1">
    <source>
        <dbReference type="ARBA" id="ARBA00012513"/>
    </source>
</evidence>
<evidence type="ECO:0000313" key="11">
    <source>
        <dbReference type="EMBL" id="CDK24567.1"/>
    </source>
</evidence>
<keyword evidence="4 9" id="KW-0547">Nucleotide-binding</keyword>
<dbReference type="AlphaFoldDB" id="W6MJF9"/>
<evidence type="ECO:0000256" key="9">
    <source>
        <dbReference type="PROSITE-ProRule" id="PRU10141"/>
    </source>
</evidence>
<dbReference type="SUPFAM" id="SSF56112">
    <property type="entry name" value="Protein kinase-like (PK-like)"/>
    <property type="match status" value="1"/>
</dbReference>
<dbReference type="Gene3D" id="1.10.510.10">
    <property type="entry name" value="Transferase(Phosphotransferase) domain 1"/>
    <property type="match status" value="1"/>
</dbReference>
<sequence>MSYSIQLSQLEPLPRLPNLRFGKTIGHGSFGIVKSASVSGSIVAVKLVNRRMALKQGVTAETFGREAIIQQKCSKHPNVAKYVDCGYDDSWFWLAMEFGANGDLFDKIEPDKGVDEEIAHFYFKQLVSATNYIHSIGVAHRDIKPENILLDKRGNLKLTDFGLATVYKSSKGARRMANTPCGSPPYLAPEVAEGLGYDPEKSDVWSIGIVLFVLLSGQTPWEMAHETDPDFRDYLDSKGTPLTPPWNSFGIGVTSLLRSVLKRGADQRLAVDAILKHHWTAKKNFFENPENGQCKDPYTLTATLLGNLRVSLSDDEFNHITKSTQHSFTSHMAKSQPDVVVVDDEEDGADGFHAVSATQREYTEHDRKRLRLKLHEEDKAMAYAVRDPAVLQFRDGGKLETRQKIEEMLKGPNKMLVQSLTHFLSLLPLGSLLKLIVDSLNKLGLLSDREADAEEWIDNHDNSDVAINIPVNGKDRCNMRMIGFIRVSRAVEGSDLRKVEFCKVRADPLEWRRFFKLVSLMCRDGIYTGEKSQSQDGYD</sequence>
<dbReference type="GO" id="GO:0035861">
    <property type="term" value="C:site of double-strand break"/>
    <property type="evidence" value="ECO:0007669"/>
    <property type="project" value="TreeGrafter"/>
</dbReference>
<keyword evidence="3" id="KW-0808">Transferase</keyword>
<evidence type="ECO:0000256" key="4">
    <source>
        <dbReference type="ARBA" id="ARBA00022741"/>
    </source>
</evidence>
<keyword evidence="12" id="KW-1185">Reference proteome</keyword>